<dbReference type="GO" id="GO:0016020">
    <property type="term" value="C:membrane"/>
    <property type="evidence" value="ECO:0007669"/>
    <property type="project" value="UniProtKB-SubCell"/>
</dbReference>
<dbReference type="PANTHER" id="PTHR12300:SF161">
    <property type="entry name" value="RECEPTOR EXPRESSION-ENHANCING PROTEIN"/>
    <property type="match status" value="1"/>
</dbReference>
<dbReference type="AlphaFoldDB" id="A0A6C0BIY0"/>
<evidence type="ECO:0000313" key="5">
    <source>
        <dbReference type="EMBL" id="QHS92327.1"/>
    </source>
</evidence>
<reference evidence="5" key="1">
    <citation type="journal article" date="2020" name="Nature">
        <title>Giant virus diversity and host interactions through global metagenomics.</title>
        <authorList>
            <person name="Schulz F."/>
            <person name="Roux S."/>
            <person name="Paez-Espino D."/>
            <person name="Jungbluth S."/>
            <person name="Walsh D.A."/>
            <person name="Denef V.J."/>
            <person name="McMahon K.D."/>
            <person name="Konstantinidis K.T."/>
            <person name="Eloe-Fadrosh E.A."/>
            <person name="Kyrpides N.C."/>
            <person name="Woyke T."/>
        </authorList>
    </citation>
    <scope>NUCLEOTIDE SEQUENCE</scope>
    <source>
        <strain evidence="5">GVMAG-M-3300014204-73</strain>
    </source>
</reference>
<sequence length="167" mass="19982">MNTYLCPLTCHLLTLPYPIYATFKTIESPNKHAETQWLTFWIMWACTAIIQSMTHPILYWVPFYLEINVIFLWSLQIPQLHTHTTCKLYQTQLKPFLLCRQGMIDAWLLHCSQAITRWVLHQALYYVNPMHILDLFKKDKHHHHRKINTNTNMMGELNLIDLTIKFN</sequence>
<protein>
    <recommendedName>
        <fullName evidence="6">HVA22-like protein</fullName>
    </recommendedName>
</protein>
<keyword evidence="3" id="KW-1133">Transmembrane helix</keyword>
<evidence type="ECO:0000256" key="2">
    <source>
        <dbReference type="ARBA" id="ARBA00022692"/>
    </source>
</evidence>
<keyword evidence="4" id="KW-0472">Membrane</keyword>
<evidence type="ECO:0000256" key="1">
    <source>
        <dbReference type="ARBA" id="ARBA00004141"/>
    </source>
</evidence>
<evidence type="ECO:0008006" key="6">
    <source>
        <dbReference type="Google" id="ProtNLM"/>
    </source>
</evidence>
<keyword evidence="2" id="KW-0812">Transmembrane</keyword>
<organism evidence="5">
    <name type="scientific">viral metagenome</name>
    <dbReference type="NCBI Taxonomy" id="1070528"/>
    <lineage>
        <taxon>unclassified sequences</taxon>
        <taxon>metagenomes</taxon>
        <taxon>organismal metagenomes</taxon>
    </lineage>
</organism>
<accession>A0A6C0BIY0</accession>
<dbReference type="Pfam" id="PF03134">
    <property type="entry name" value="TB2_DP1_HVA22"/>
    <property type="match status" value="1"/>
</dbReference>
<dbReference type="InterPro" id="IPR004345">
    <property type="entry name" value="TB2_DP1_HVA22"/>
</dbReference>
<evidence type="ECO:0000256" key="4">
    <source>
        <dbReference type="ARBA" id="ARBA00023136"/>
    </source>
</evidence>
<name>A0A6C0BIY0_9ZZZZ</name>
<dbReference type="EMBL" id="MN739177">
    <property type="protein sequence ID" value="QHS92327.1"/>
    <property type="molecule type" value="Genomic_DNA"/>
</dbReference>
<proteinExistence type="predicted"/>
<comment type="subcellular location">
    <subcellularLocation>
        <location evidence="1">Membrane</location>
        <topology evidence="1">Multi-pass membrane protein</topology>
    </subcellularLocation>
</comment>
<evidence type="ECO:0000256" key="3">
    <source>
        <dbReference type="ARBA" id="ARBA00022989"/>
    </source>
</evidence>
<dbReference type="PANTHER" id="PTHR12300">
    <property type="entry name" value="HVA22-LIKE PROTEINS"/>
    <property type="match status" value="1"/>
</dbReference>